<evidence type="ECO:0000256" key="1">
    <source>
        <dbReference type="SAM" id="MobiDB-lite"/>
    </source>
</evidence>
<proteinExistence type="predicted"/>
<accession>A0A2T1HLC7</accession>
<evidence type="ECO:0000313" key="2">
    <source>
        <dbReference type="EMBL" id="PSC02453.1"/>
    </source>
</evidence>
<sequence length="77" mass="8170">MSAPAPPTRVSSPPPPSRVSSPAPPLMTLAPTLPRMLSARPEPTTFSMPDRMSPAASPPDWAVERLRLTVTPALEAE</sequence>
<feature type="region of interest" description="Disordered" evidence="1">
    <location>
        <begin position="1"/>
        <end position="60"/>
    </location>
</feature>
<feature type="compositionally biased region" description="Low complexity" evidence="1">
    <location>
        <begin position="26"/>
        <end position="37"/>
    </location>
</feature>
<name>A0A2T1HLC7_9HYPH</name>
<reference evidence="3" key="1">
    <citation type="submission" date="2018-03" db="EMBL/GenBank/DDBJ databases">
        <authorList>
            <person name="Sun L."/>
            <person name="Liu H."/>
            <person name="Chen W."/>
            <person name="Huang K."/>
            <person name="Liu W."/>
            <person name="Gao X."/>
        </authorList>
    </citation>
    <scope>NUCLEOTIDE SEQUENCE [LARGE SCALE GENOMIC DNA]</scope>
    <source>
        <strain evidence="3">SH9</strain>
    </source>
</reference>
<protein>
    <submittedName>
        <fullName evidence="2">Uncharacterized protein</fullName>
    </submittedName>
</protein>
<comment type="caution">
    <text evidence="2">The sequence shown here is derived from an EMBL/GenBank/DDBJ whole genome shotgun (WGS) entry which is preliminary data.</text>
</comment>
<keyword evidence="3" id="KW-1185">Reference proteome</keyword>
<dbReference type="Proteomes" id="UP000239772">
    <property type="component" value="Unassembled WGS sequence"/>
</dbReference>
<dbReference type="AlphaFoldDB" id="A0A2T1HLC7"/>
<feature type="compositionally biased region" description="Pro residues" evidence="1">
    <location>
        <begin position="1"/>
        <end position="25"/>
    </location>
</feature>
<evidence type="ECO:0000313" key="3">
    <source>
        <dbReference type="Proteomes" id="UP000239772"/>
    </source>
</evidence>
<organism evidence="2 3">
    <name type="scientific">Alsobacter soli</name>
    <dbReference type="NCBI Taxonomy" id="2109933"/>
    <lineage>
        <taxon>Bacteria</taxon>
        <taxon>Pseudomonadati</taxon>
        <taxon>Pseudomonadota</taxon>
        <taxon>Alphaproteobacteria</taxon>
        <taxon>Hyphomicrobiales</taxon>
        <taxon>Alsobacteraceae</taxon>
        <taxon>Alsobacter</taxon>
    </lineage>
</organism>
<dbReference type="EMBL" id="PVZS01000059">
    <property type="protein sequence ID" value="PSC02453.1"/>
    <property type="molecule type" value="Genomic_DNA"/>
</dbReference>
<gene>
    <name evidence="2" type="ORF">SLNSH_24045</name>
</gene>